<keyword evidence="4" id="KW-0969">Cilium</keyword>
<evidence type="ECO:0000256" key="2">
    <source>
        <dbReference type="ARBA" id="ARBA00007700"/>
    </source>
</evidence>
<feature type="compositionally biased region" description="Polar residues" evidence="7">
    <location>
        <begin position="248"/>
        <end position="259"/>
    </location>
</feature>
<feature type="region of interest" description="Disordered" evidence="7">
    <location>
        <begin position="238"/>
        <end position="261"/>
    </location>
</feature>
<dbReference type="PANTHER" id="PTHR13376">
    <property type="entry name" value="INTRAFLAGELLAR TRANSPORT PROTEIN 46 HOMOLOG"/>
    <property type="match status" value="1"/>
</dbReference>
<dbReference type="GO" id="GO:0042073">
    <property type="term" value="P:intraciliary transport"/>
    <property type="evidence" value="ECO:0007669"/>
    <property type="project" value="InterPro"/>
</dbReference>
<dbReference type="OrthoDB" id="2119217at2759"/>
<dbReference type="Pfam" id="PF12317">
    <property type="entry name" value="IFT46_B_C"/>
    <property type="match status" value="1"/>
</dbReference>
<dbReference type="eggNOG" id="ENOG502SKZF">
    <property type="taxonomic scope" value="Eukaryota"/>
</dbReference>
<evidence type="ECO:0000313" key="8">
    <source>
        <dbReference type="EMBL" id="ETV90469.1"/>
    </source>
</evidence>
<comment type="subcellular location">
    <subcellularLocation>
        <location evidence="1">Cytoplasm</location>
        <location evidence="1">Cytoskeleton</location>
        <location evidence="1">Cilium basal body</location>
    </subcellularLocation>
</comment>
<reference evidence="8" key="1">
    <citation type="submission" date="2013-12" db="EMBL/GenBank/DDBJ databases">
        <title>The Genome Sequence of Aphanomyces invadans NJM9701.</title>
        <authorList>
            <consortium name="The Broad Institute Genomics Platform"/>
            <person name="Russ C."/>
            <person name="Tyler B."/>
            <person name="van West P."/>
            <person name="Dieguez-Uribeondo J."/>
            <person name="Young S.K."/>
            <person name="Zeng Q."/>
            <person name="Gargeya S."/>
            <person name="Fitzgerald M."/>
            <person name="Abouelleil A."/>
            <person name="Alvarado L."/>
            <person name="Chapman S.B."/>
            <person name="Gainer-Dewar J."/>
            <person name="Goldberg J."/>
            <person name="Griggs A."/>
            <person name="Gujja S."/>
            <person name="Hansen M."/>
            <person name="Howarth C."/>
            <person name="Imamovic A."/>
            <person name="Ireland A."/>
            <person name="Larimer J."/>
            <person name="McCowan C."/>
            <person name="Murphy C."/>
            <person name="Pearson M."/>
            <person name="Poon T.W."/>
            <person name="Priest M."/>
            <person name="Roberts A."/>
            <person name="Saif S."/>
            <person name="Shea T."/>
            <person name="Sykes S."/>
            <person name="Wortman J."/>
            <person name="Nusbaum C."/>
            <person name="Birren B."/>
        </authorList>
    </citation>
    <scope>NUCLEOTIDE SEQUENCE [LARGE SCALE GENOMIC DNA]</scope>
    <source>
        <strain evidence="8">NJM9701</strain>
    </source>
</reference>
<evidence type="ECO:0000256" key="3">
    <source>
        <dbReference type="ARBA" id="ARBA00022490"/>
    </source>
</evidence>
<dbReference type="GeneID" id="20091799"/>
<feature type="region of interest" description="Disordered" evidence="7">
    <location>
        <begin position="1"/>
        <end position="203"/>
    </location>
</feature>
<evidence type="ECO:0000256" key="5">
    <source>
        <dbReference type="ARBA" id="ARBA00023212"/>
    </source>
</evidence>
<dbReference type="GO" id="GO:0060271">
    <property type="term" value="P:cilium assembly"/>
    <property type="evidence" value="ECO:0007669"/>
    <property type="project" value="TreeGrafter"/>
</dbReference>
<sequence length="487" mass="52893">MSEPDEENGRAELDDQSMDEVYDMVDDLEDSVDTVASPSKASMGNGQKDNDDEADVVPYRRKDAPVSVLNATISRRGGSYGSDSDNDDDEPPEIPGSPIKASLNTTHNSFAASNDAMNAAKMDDDMLDASSSSEDEYETNKKSRKDHLKDQLRSSPTLTKANSPPTIPSAPVTTQLARTNDDTALRAQPKETSKPEPALKATTVAIDSTDTMYKEVADLYKSPSSAGLVTTTPKAVFSNDSKAPAASDTGQTSMRSPQPTIFPEAHTATAPVSSSLPSMSLPPDILHLLKYIEDFRPETIDIPTIVQPFIPEYIPAIGAPFEGIHVLRPDGQEDPIGVVVLAEPGATQSNVAELQLMLKSDYKPAHAKWELPVLTIENAHERPHAIDEWIASVAKIQQAQPLCQVHYTKSFPSLDVLLDLWPAEFEAALAQMPLPPAALNVSLAEYTRLVCGLLDIPVYDGHVRDSLHVLFTLYQAFQGNAHFAQFD</sequence>
<evidence type="ECO:0000256" key="4">
    <source>
        <dbReference type="ARBA" id="ARBA00023069"/>
    </source>
</evidence>
<evidence type="ECO:0000256" key="1">
    <source>
        <dbReference type="ARBA" id="ARBA00004120"/>
    </source>
</evidence>
<proteinExistence type="inferred from homology"/>
<feature type="compositionally biased region" description="Polar residues" evidence="7">
    <location>
        <begin position="153"/>
        <end position="164"/>
    </location>
</feature>
<dbReference type="GO" id="GO:0030992">
    <property type="term" value="C:intraciliary transport particle B"/>
    <property type="evidence" value="ECO:0007669"/>
    <property type="project" value="TreeGrafter"/>
</dbReference>
<gene>
    <name evidence="8" type="ORF">H310_14749</name>
</gene>
<dbReference type="InterPro" id="IPR022088">
    <property type="entry name" value="Intraflagellar_transp_cmplxB"/>
</dbReference>
<dbReference type="VEuPathDB" id="FungiDB:H310_14749"/>
<feature type="compositionally biased region" description="Polar residues" evidence="7">
    <location>
        <begin position="34"/>
        <end position="47"/>
    </location>
</feature>
<keyword evidence="6" id="KW-0966">Cell projection</keyword>
<dbReference type="PANTHER" id="PTHR13376:SF0">
    <property type="entry name" value="INTRAFLAGELLAR TRANSPORT PROTEIN 46 HOMOLOG"/>
    <property type="match status" value="1"/>
</dbReference>
<name>A0A024T917_9STRA</name>
<evidence type="ECO:0000256" key="7">
    <source>
        <dbReference type="SAM" id="MobiDB-lite"/>
    </source>
</evidence>
<dbReference type="GO" id="GO:0005815">
    <property type="term" value="C:microtubule organizing center"/>
    <property type="evidence" value="ECO:0007669"/>
    <property type="project" value="TreeGrafter"/>
</dbReference>
<dbReference type="EMBL" id="KI914035">
    <property type="protein sequence ID" value="ETV90469.1"/>
    <property type="molecule type" value="Genomic_DNA"/>
</dbReference>
<dbReference type="AlphaFoldDB" id="A0A024T917"/>
<dbReference type="RefSeq" id="XP_008880897.1">
    <property type="nucleotide sequence ID" value="XM_008882675.1"/>
</dbReference>
<dbReference type="GO" id="GO:0031514">
    <property type="term" value="C:motile cilium"/>
    <property type="evidence" value="ECO:0007669"/>
    <property type="project" value="TreeGrafter"/>
</dbReference>
<protein>
    <recommendedName>
        <fullName evidence="9">Intraflagellar transport protein 46 homolog</fullName>
    </recommendedName>
</protein>
<feature type="compositionally biased region" description="Acidic residues" evidence="7">
    <location>
        <begin position="14"/>
        <end position="32"/>
    </location>
</feature>
<keyword evidence="5" id="KW-0206">Cytoskeleton</keyword>
<feature type="compositionally biased region" description="Basic and acidic residues" evidence="7">
    <location>
        <begin position="179"/>
        <end position="194"/>
    </location>
</feature>
<organism evidence="8">
    <name type="scientific">Aphanomyces invadans</name>
    <dbReference type="NCBI Taxonomy" id="157072"/>
    <lineage>
        <taxon>Eukaryota</taxon>
        <taxon>Sar</taxon>
        <taxon>Stramenopiles</taxon>
        <taxon>Oomycota</taxon>
        <taxon>Saprolegniomycetes</taxon>
        <taxon>Saprolegniales</taxon>
        <taxon>Verrucalvaceae</taxon>
        <taxon>Aphanomyces</taxon>
    </lineage>
</organism>
<evidence type="ECO:0000256" key="6">
    <source>
        <dbReference type="ARBA" id="ARBA00023273"/>
    </source>
</evidence>
<keyword evidence="3" id="KW-0963">Cytoplasm</keyword>
<feature type="compositionally biased region" description="Low complexity" evidence="7">
    <location>
        <begin position="108"/>
        <end position="120"/>
    </location>
</feature>
<comment type="similarity">
    <text evidence="2">Belongs to the IFT46 family.</text>
</comment>
<evidence type="ECO:0008006" key="9">
    <source>
        <dbReference type="Google" id="ProtNLM"/>
    </source>
</evidence>
<accession>A0A024T917</accession>